<feature type="domain" description="Alanyl-transfer RNA synthetases family profile" evidence="14">
    <location>
        <begin position="1"/>
        <end position="693"/>
    </location>
</feature>
<dbReference type="InterPro" id="IPR018163">
    <property type="entry name" value="Thr/Ala-tRNA-synth_IIc_edit"/>
</dbReference>
<proteinExistence type="inferred from homology"/>
<keyword evidence="5" id="KW-0820">tRNA-binding</keyword>
<gene>
    <name evidence="15" type="ORF">METZ01_LOCUS103100</name>
</gene>
<evidence type="ECO:0000256" key="2">
    <source>
        <dbReference type="ARBA" id="ARBA00008226"/>
    </source>
</evidence>
<dbReference type="SUPFAM" id="SSF50447">
    <property type="entry name" value="Translation proteins"/>
    <property type="match status" value="1"/>
</dbReference>
<dbReference type="InterPro" id="IPR045864">
    <property type="entry name" value="aa-tRNA-synth_II/BPL/LPL"/>
</dbReference>
<dbReference type="Gene3D" id="6.10.250.550">
    <property type="match status" value="1"/>
</dbReference>
<keyword evidence="7" id="KW-0479">Metal-binding</keyword>
<evidence type="ECO:0000256" key="7">
    <source>
        <dbReference type="ARBA" id="ARBA00022723"/>
    </source>
</evidence>
<evidence type="ECO:0000256" key="1">
    <source>
        <dbReference type="ARBA" id="ARBA00001947"/>
    </source>
</evidence>
<dbReference type="PROSITE" id="PS50860">
    <property type="entry name" value="AA_TRNA_LIGASE_II_ALA"/>
    <property type="match status" value="1"/>
</dbReference>
<dbReference type="InterPro" id="IPR018164">
    <property type="entry name" value="Ala-tRNA-synth_IIc_N"/>
</dbReference>
<dbReference type="GO" id="GO:0000049">
    <property type="term" value="F:tRNA binding"/>
    <property type="evidence" value="ECO:0007669"/>
    <property type="project" value="UniProtKB-KW"/>
</dbReference>
<dbReference type="CDD" id="cd00673">
    <property type="entry name" value="AlaRS_core"/>
    <property type="match status" value="1"/>
</dbReference>
<dbReference type="PANTHER" id="PTHR11777">
    <property type="entry name" value="ALANYL-TRNA SYNTHETASE"/>
    <property type="match status" value="1"/>
</dbReference>
<dbReference type="PRINTS" id="PR00980">
    <property type="entry name" value="TRNASYNTHALA"/>
</dbReference>
<dbReference type="InterPro" id="IPR018162">
    <property type="entry name" value="Ala-tRNA-ligase_IIc_anticod-bd"/>
</dbReference>
<dbReference type="EMBL" id="UINC01011378">
    <property type="protein sequence ID" value="SVA50246.1"/>
    <property type="molecule type" value="Genomic_DNA"/>
</dbReference>
<dbReference type="Gene3D" id="3.30.930.10">
    <property type="entry name" value="Bira Bifunctional Protein, Domain 2"/>
    <property type="match status" value="1"/>
</dbReference>
<dbReference type="InterPro" id="IPR023033">
    <property type="entry name" value="Ala_tRNA_ligase_euk/bac"/>
</dbReference>
<dbReference type="GO" id="GO:0004813">
    <property type="term" value="F:alanine-tRNA ligase activity"/>
    <property type="evidence" value="ECO:0007669"/>
    <property type="project" value="UniProtKB-EC"/>
</dbReference>
<dbReference type="InterPro" id="IPR002318">
    <property type="entry name" value="Ala-tRNA-lgiase_IIc"/>
</dbReference>
<reference evidence="15" key="1">
    <citation type="submission" date="2018-05" db="EMBL/GenBank/DDBJ databases">
        <authorList>
            <person name="Lanie J.A."/>
            <person name="Ng W.-L."/>
            <person name="Kazmierczak K.M."/>
            <person name="Andrzejewski T.M."/>
            <person name="Davidsen T.M."/>
            <person name="Wayne K.J."/>
            <person name="Tettelin H."/>
            <person name="Glass J.I."/>
            <person name="Rusch D."/>
            <person name="Podicherti R."/>
            <person name="Tsui H.-C.T."/>
            <person name="Winkler M.E."/>
        </authorList>
    </citation>
    <scope>NUCLEOTIDE SEQUENCE</scope>
</reference>
<dbReference type="SMART" id="SM00863">
    <property type="entry name" value="tRNA_SAD"/>
    <property type="match status" value="1"/>
</dbReference>
<dbReference type="InterPro" id="IPR050058">
    <property type="entry name" value="Ala-tRNA_ligase"/>
</dbReference>
<evidence type="ECO:0000256" key="4">
    <source>
        <dbReference type="ARBA" id="ARBA00017959"/>
    </source>
</evidence>
<dbReference type="AlphaFoldDB" id="A0A381WCJ3"/>
<keyword evidence="9" id="KW-0862">Zinc</keyword>
<dbReference type="FunFam" id="3.30.54.20:FF:000001">
    <property type="entry name" value="Alanine--tRNA ligase"/>
    <property type="match status" value="1"/>
</dbReference>
<keyword evidence="11" id="KW-0694">RNA-binding</keyword>
<protein>
    <recommendedName>
        <fullName evidence="4">Alanine--tRNA ligase</fullName>
        <ecNumber evidence="3">6.1.1.7</ecNumber>
    </recommendedName>
</protein>
<dbReference type="Gene3D" id="2.40.30.130">
    <property type="match status" value="1"/>
</dbReference>
<comment type="cofactor">
    <cofactor evidence="1">
        <name>Zn(2+)</name>
        <dbReference type="ChEBI" id="CHEBI:29105"/>
    </cofactor>
</comment>
<dbReference type="SUPFAM" id="SSF101353">
    <property type="entry name" value="Putative anticodon-binding domain of alanyl-tRNA synthetase (AlaRS)"/>
    <property type="match status" value="1"/>
</dbReference>
<dbReference type="FunFam" id="3.10.310.40:FF:000001">
    <property type="entry name" value="Alanine--tRNA ligase"/>
    <property type="match status" value="1"/>
</dbReference>
<dbReference type="GO" id="GO:0005737">
    <property type="term" value="C:cytoplasm"/>
    <property type="evidence" value="ECO:0007669"/>
    <property type="project" value="InterPro"/>
</dbReference>
<keyword evidence="6" id="KW-0436">Ligase</keyword>
<evidence type="ECO:0000256" key="3">
    <source>
        <dbReference type="ARBA" id="ARBA00013168"/>
    </source>
</evidence>
<dbReference type="InterPro" id="IPR018165">
    <property type="entry name" value="Ala-tRNA-synth_IIc_core"/>
</dbReference>
<keyword evidence="13" id="KW-0030">Aminoacyl-tRNA synthetase</keyword>
<dbReference type="SUPFAM" id="SSF55681">
    <property type="entry name" value="Class II aaRS and biotin synthetases"/>
    <property type="match status" value="1"/>
</dbReference>
<dbReference type="InterPro" id="IPR009000">
    <property type="entry name" value="Transl_B-barrel_sf"/>
</dbReference>
<evidence type="ECO:0000256" key="13">
    <source>
        <dbReference type="ARBA" id="ARBA00023146"/>
    </source>
</evidence>
<dbReference type="FunFam" id="3.30.980.10:FF:000004">
    <property type="entry name" value="Alanine--tRNA ligase, cytoplasmic"/>
    <property type="match status" value="1"/>
</dbReference>
<dbReference type="Gene3D" id="3.30.980.10">
    <property type="entry name" value="Threonyl-trna Synthetase, Chain A, domain 2"/>
    <property type="match status" value="1"/>
</dbReference>
<dbReference type="GO" id="GO:0005524">
    <property type="term" value="F:ATP binding"/>
    <property type="evidence" value="ECO:0007669"/>
    <property type="project" value="UniProtKB-KW"/>
</dbReference>
<dbReference type="GO" id="GO:0046872">
    <property type="term" value="F:metal ion binding"/>
    <property type="evidence" value="ECO:0007669"/>
    <property type="project" value="UniProtKB-KW"/>
</dbReference>
<evidence type="ECO:0000256" key="6">
    <source>
        <dbReference type="ARBA" id="ARBA00022598"/>
    </source>
</evidence>
<sequence>MNSREIRESFIDYFKGKGHKSVRSSSVVPSDDPTLLFTNAGMNQFKPIFLGEQKPVASRLVNSQKCIRVSGKHNDLEEVGLDMYHHTFFEMLGNWSFGDYYKEEAIQWAWALFTETWKLDKNRLWATVYNDDDEAFDLWTKKTDISPERVLRFGKKYNFWEMGEAGPCGPCSEIHYYVGNELSKQTPDGLNSSDEYWELWNLVFIQSNRDENGNLHDLPSKHVDTGLGLERITAVLQGKNSNYDTDLFLPIFRKIEKISNLIFKTDPAAFQVIADHIRMLSFSIADGVMPSNEGRGYVLRRILRRASRFGRRLNLYEPFLHELVETVGEILGEVYPEIIDKKSHICQVLKAEETSFNATLDRGLTHFDKVVEHLADNVIPGKEAFRLYDTYGFPLDLTQLMAREKGLSVDEIGFDKEMKQQKLRAKSSGKFRKEAVNIKWNIISEGSDSKFVGFEHLSCTSAIRQWSKPEDEILIILDQTPFYAESGGQIGDTGVILYNGITLQVMDTKKVGETYIHYCKGDFDPKKATQQVQCNVDENRRRAIQLNHTATHLLHSALRKILGDHVHQAGSLVAPDYLRFDLTHFEKITPKEIIQIESLVNQEIQKNTTLDVSIKSFVEAQQEGAQSLFGEKYGDKVRMVSVGDYSKELCGGIHVNQTGDIGFIKIIEESSLASGVRRIVAVTGREAVKFMQNQTDIIHKLQTQFNSSPEDLPERVRQLIQQKKELEKALKKGSRSVSVDMKSIVDKSEKIGDITFVRKQVDASSVDELKSIGDSLLSVLKSGVGVLGMTGSEKPTAVIVVTSDLIKKGIKAGDLSRSIGAVMGGGGGGKPHLATAGGKDNSKLKDAIDESYKIVQDAVSS</sequence>
<dbReference type="Pfam" id="PF07973">
    <property type="entry name" value="tRNA_SAD"/>
    <property type="match status" value="1"/>
</dbReference>
<dbReference type="Gene3D" id="3.30.54.20">
    <property type="match status" value="1"/>
</dbReference>
<organism evidence="15">
    <name type="scientific">marine metagenome</name>
    <dbReference type="NCBI Taxonomy" id="408172"/>
    <lineage>
        <taxon>unclassified sequences</taxon>
        <taxon>metagenomes</taxon>
        <taxon>ecological metagenomes</taxon>
    </lineage>
</organism>
<name>A0A381WCJ3_9ZZZZ</name>
<accession>A0A381WCJ3</accession>
<dbReference type="Pfam" id="PF02272">
    <property type="entry name" value="DHHA1"/>
    <property type="match status" value="1"/>
</dbReference>
<dbReference type="NCBIfam" id="TIGR00344">
    <property type="entry name" value="alaS"/>
    <property type="match status" value="1"/>
</dbReference>
<dbReference type="InterPro" id="IPR012947">
    <property type="entry name" value="tRNA_SAD"/>
</dbReference>
<evidence type="ECO:0000256" key="5">
    <source>
        <dbReference type="ARBA" id="ARBA00022555"/>
    </source>
</evidence>
<dbReference type="PANTHER" id="PTHR11777:SF9">
    <property type="entry name" value="ALANINE--TRNA LIGASE, CYTOPLASMIC"/>
    <property type="match status" value="1"/>
</dbReference>
<keyword evidence="10" id="KW-0067">ATP-binding</keyword>
<dbReference type="InterPro" id="IPR003156">
    <property type="entry name" value="DHHA1_dom"/>
</dbReference>
<keyword evidence="12" id="KW-0648">Protein biosynthesis</keyword>
<dbReference type="SUPFAM" id="SSF55186">
    <property type="entry name" value="ThrRS/AlaRS common domain"/>
    <property type="match status" value="1"/>
</dbReference>
<evidence type="ECO:0000256" key="9">
    <source>
        <dbReference type="ARBA" id="ARBA00022833"/>
    </source>
</evidence>
<dbReference type="Gene3D" id="3.10.310.40">
    <property type="match status" value="1"/>
</dbReference>
<dbReference type="GO" id="GO:0002161">
    <property type="term" value="F:aminoacyl-tRNA deacylase activity"/>
    <property type="evidence" value="ECO:0007669"/>
    <property type="project" value="TreeGrafter"/>
</dbReference>
<evidence type="ECO:0000256" key="8">
    <source>
        <dbReference type="ARBA" id="ARBA00022741"/>
    </source>
</evidence>
<dbReference type="HAMAP" id="MF_00036_B">
    <property type="entry name" value="Ala_tRNA_synth_B"/>
    <property type="match status" value="1"/>
</dbReference>
<dbReference type="EC" id="6.1.1.7" evidence="3"/>
<evidence type="ECO:0000259" key="14">
    <source>
        <dbReference type="PROSITE" id="PS50860"/>
    </source>
</evidence>
<dbReference type="FunFam" id="3.30.930.10:FF:000004">
    <property type="entry name" value="Alanine--tRNA ligase"/>
    <property type="match status" value="1"/>
</dbReference>
<evidence type="ECO:0000313" key="15">
    <source>
        <dbReference type="EMBL" id="SVA50246.1"/>
    </source>
</evidence>
<comment type="similarity">
    <text evidence="2">Belongs to the class-II aminoacyl-tRNA synthetase family.</text>
</comment>
<evidence type="ECO:0000256" key="10">
    <source>
        <dbReference type="ARBA" id="ARBA00022840"/>
    </source>
</evidence>
<dbReference type="Pfam" id="PF01411">
    <property type="entry name" value="tRNA-synt_2c"/>
    <property type="match status" value="1"/>
</dbReference>
<keyword evidence="8" id="KW-0547">Nucleotide-binding</keyword>
<dbReference type="GO" id="GO:0006419">
    <property type="term" value="P:alanyl-tRNA aminoacylation"/>
    <property type="evidence" value="ECO:0007669"/>
    <property type="project" value="InterPro"/>
</dbReference>
<evidence type="ECO:0000256" key="11">
    <source>
        <dbReference type="ARBA" id="ARBA00022884"/>
    </source>
</evidence>
<evidence type="ECO:0000256" key="12">
    <source>
        <dbReference type="ARBA" id="ARBA00022917"/>
    </source>
</evidence>